<dbReference type="EMBL" id="VIWO01000001">
    <property type="protein sequence ID" value="TWF44385.1"/>
    <property type="molecule type" value="Genomic_DNA"/>
</dbReference>
<dbReference type="AlphaFoldDB" id="A0A561Q204"/>
<evidence type="ECO:0000313" key="1">
    <source>
        <dbReference type="EMBL" id="TWF44385.1"/>
    </source>
</evidence>
<dbReference type="Proteomes" id="UP000320811">
    <property type="component" value="Unassembled WGS sequence"/>
</dbReference>
<sequence>MLLKNCFPVLLAFVVLTFVSCKKKKSDNPAPNVQEETLAFTLPDIQLGKYNIAMDSSYALKVNVTSKMPDAGVKVMLSVVTETGAIPLAQDPVPDTKAPQFTINLRHLKPLKTYEVTVWLSSLGNTANVTTHQVFYITNKSDQ</sequence>
<gene>
    <name evidence="1" type="ORF">FHW36_101305</name>
</gene>
<reference evidence="1 2" key="1">
    <citation type="submission" date="2019-06" db="EMBL/GenBank/DDBJ databases">
        <title>Sorghum-associated microbial communities from plants grown in Nebraska, USA.</title>
        <authorList>
            <person name="Schachtman D."/>
        </authorList>
    </citation>
    <scope>NUCLEOTIDE SEQUENCE [LARGE SCALE GENOMIC DNA]</scope>
    <source>
        <strain evidence="1 2">1209</strain>
    </source>
</reference>
<keyword evidence="2" id="KW-1185">Reference proteome</keyword>
<comment type="caution">
    <text evidence="1">The sequence shown here is derived from an EMBL/GenBank/DDBJ whole genome shotgun (WGS) entry which is preliminary data.</text>
</comment>
<accession>A0A561Q204</accession>
<name>A0A561Q204_9BACT</name>
<dbReference type="PROSITE" id="PS51257">
    <property type="entry name" value="PROKAR_LIPOPROTEIN"/>
    <property type="match status" value="1"/>
</dbReference>
<protein>
    <submittedName>
        <fullName evidence="1">Uncharacterized protein</fullName>
    </submittedName>
</protein>
<dbReference type="RefSeq" id="WP_186452267.1">
    <property type="nucleotide sequence ID" value="NZ_VIWO01000001.1"/>
</dbReference>
<evidence type="ECO:0000313" key="2">
    <source>
        <dbReference type="Proteomes" id="UP000320811"/>
    </source>
</evidence>
<proteinExistence type="predicted"/>
<organism evidence="1 2">
    <name type="scientific">Chitinophaga polysaccharea</name>
    <dbReference type="NCBI Taxonomy" id="1293035"/>
    <lineage>
        <taxon>Bacteria</taxon>
        <taxon>Pseudomonadati</taxon>
        <taxon>Bacteroidota</taxon>
        <taxon>Chitinophagia</taxon>
        <taxon>Chitinophagales</taxon>
        <taxon>Chitinophagaceae</taxon>
        <taxon>Chitinophaga</taxon>
    </lineage>
</organism>